<dbReference type="EMBL" id="JADIMM010000015">
    <property type="protein sequence ID" value="MBO8456738.1"/>
    <property type="molecule type" value="Genomic_DNA"/>
</dbReference>
<evidence type="ECO:0000313" key="2">
    <source>
        <dbReference type="Proteomes" id="UP000823638"/>
    </source>
</evidence>
<evidence type="ECO:0000313" key="1">
    <source>
        <dbReference type="EMBL" id="MBO8456738.1"/>
    </source>
</evidence>
<accession>A0A9D9N1I5</accession>
<comment type="caution">
    <text evidence="1">The sequence shown here is derived from an EMBL/GenBank/DDBJ whole genome shotgun (WGS) entry which is preliminary data.</text>
</comment>
<sequence>MNGEKINSKSDIRKNNNSGFNYKVKTVFTEIKDDSILDNVDTLTDKAFFPAPQEGDRRFESCGYLVLERDSKVYFYVGKPVFKKYIVNRPFETMCNNIQSYIDFGME</sequence>
<proteinExistence type="predicted"/>
<reference evidence="1" key="1">
    <citation type="submission" date="2020-10" db="EMBL/GenBank/DDBJ databases">
        <authorList>
            <person name="Gilroy R."/>
        </authorList>
    </citation>
    <scope>NUCLEOTIDE SEQUENCE</scope>
    <source>
        <strain evidence="1">10532</strain>
    </source>
</reference>
<dbReference type="Proteomes" id="UP000823638">
    <property type="component" value="Unassembled WGS sequence"/>
</dbReference>
<name>A0A9D9N1I5_9SPIR</name>
<organism evidence="1 2">
    <name type="scientific">Candidatus Gallitreponema excrementavium</name>
    <dbReference type="NCBI Taxonomy" id="2840840"/>
    <lineage>
        <taxon>Bacteria</taxon>
        <taxon>Pseudomonadati</taxon>
        <taxon>Spirochaetota</taxon>
        <taxon>Spirochaetia</taxon>
        <taxon>Spirochaetales</taxon>
        <taxon>Candidatus Gallitreponema</taxon>
    </lineage>
</organism>
<dbReference type="AlphaFoldDB" id="A0A9D9N1I5"/>
<reference evidence="1" key="2">
    <citation type="journal article" date="2021" name="PeerJ">
        <title>Extensive microbial diversity within the chicken gut microbiome revealed by metagenomics and culture.</title>
        <authorList>
            <person name="Gilroy R."/>
            <person name="Ravi A."/>
            <person name="Getino M."/>
            <person name="Pursley I."/>
            <person name="Horton D.L."/>
            <person name="Alikhan N.F."/>
            <person name="Baker D."/>
            <person name="Gharbi K."/>
            <person name="Hall N."/>
            <person name="Watson M."/>
            <person name="Adriaenssens E.M."/>
            <person name="Foster-Nyarko E."/>
            <person name="Jarju S."/>
            <person name="Secka A."/>
            <person name="Antonio M."/>
            <person name="Oren A."/>
            <person name="Chaudhuri R.R."/>
            <person name="La Ragione R."/>
            <person name="Hildebrand F."/>
            <person name="Pallen M.J."/>
        </authorList>
    </citation>
    <scope>NUCLEOTIDE SEQUENCE</scope>
    <source>
        <strain evidence="1">10532</strain>
    </source>
</reference>
<gene>
    <name evidence="1" type="ORF">IAA81_00730</name>
</gene>
<protein>
    <submittedName>
        <fullName evidence="1">Uncharacterized protein</fullName>
    </submittedName>
</protein>